<comment type="cofactor">
    <cofactor evidence="2">
        <name>a divalent metal cation</name>
        <dbReference type="ChEBI" id="CHEBI:60240"/>
    </cofactor>
</comment>
<reference evidence="4 5" key="1">
    <citation type="journal article" date="2024" name="Int. J. Syst. Evol. Microbiol.">
        <title>Clostridium omnivorum sp. nov., isolated from anoxic soil under the treatment of reductive soil disinfestation.</title>
        <authorList>
            <person name="Ueki A."/>
            <person name="Tonouchi A."/>
            <person name="Kaku N."/>
            <person name="Honma S."/>
            <person name="Ueki K."/>
        </authorList>
    </citation>
    <scope>NUCLEOTIDE SEQUENCE [LARGE SCALE GENOMIC DNA]</scope>
    <source>
        <strain evidence="4 5">E14</strain>
    </source>
</reference>
<protein>
    <recommendedName>
        <fullName evidence="2">Phosphoesterase</fullName>
        <ecNumber evidence="2">3.1.4.-</ecNumber>
    </recommendedName>
</protein>
<dbReference type="Gene3D" id="3.60.21.10">
    <property type="match status" value="1"/>
</dbReference>
<keyword evidence="5" id="KW-1185">Reference proteome</keyword>
<comment type="caution">
    <text evidence="4">The sequence shown here is derived from an EMBL/GenBank/DDBJ whole genome shotgun (WGS) entry which is preliminary data.</text>
</comment>
<accession>A0ABQ5N8H3</accession>
<name>A0ABQ5N8H3_9CLOT</name>
<evidence type="ECO:0000256" key="2">
    <source>
        <dbReference type="RuleBase" id="RU362039"/>
    </source>
</evidence>
<dbReference type="InterPro" id="IPR024654">
    <property type="entry name" value="Calcineurin-like_PHP_lpxH"/>
</dbReference>
<dbReference type="Proteomes" id="UP001208567">
    <property type="component" value="Unassembled WGS sequence"/>
</dbReference>
<gene>
    <name evidence="4" type="ORF">bsdE14_28510</name>
</gene>
<evidence type="ECO:0000259" key="3">
    <source>
        <dbReference type="Pfam" id="PF12850"/>
    </source>
</evidence>
<dbReference type="NCBIfam" id="TIGR00040">
    <property type="entry name" value="yfcE"/>
    <property type="match status" value="1"/>
</dbReference>
<evidence type="ECO:0000313" key="5">
    <source>
        <dbReference type="Proteomes" id="UP001208567"/>
    </source>
</evidence>
<dbReference type="CDD" id="cd00841">
    <property type="entry name" value="MPP_YfcE"/>
    <property type="match status" value="1"/>
</dbReference>
<dbReference type="RefSeq" id="WP_264850738.1">
    <property type="nucleotide sequence ID" value="NZ_BRXR01000001.1"/>
</dbReference>
<sequence length="157" mass="17856">MKIGVMSDTHRHYSSINEGIKLLGDIDELIHLGDNTDDVEVIRRSFTGKIYNVKGNCDFSSSIPSERIEIIEGKKFFITHGHRYDVKYDLLNLRYRAEELGADVALFGHTHQSYISYEQGIWIVNPGSVSLPRDNVKSIAVIEITDEGINPYLRCIK</sequence>
<proteinExistence type="inferred from homology"/>
<dbReference type="InterPro" id="IPR000979">
    <property type="entry name" value="Phosphodiesterase_MJ0936/Vps29"/>
</dbReference>
<dbReference type="InterPro" id="IPR041802">
    <property type="entry name" value="MPP_YfcE"/>
</dbReference>
<dbReference type="SUPFAM" id="SSF56300">
    <property type="entry name" value="Metallo-dependent phosphatases"/>
    <property type="match status" value="1"/>
</dbReference>
<feature type="domain" description="Calcineurin-like phosphoesterase" evidence="3">
    <location>
        <begin position="1"/>
        <end position="146"/>
    </location>
</feature>
<evidence type="ECO:0000256" key="1">
    <source>
        <dbReference type="ARBA" id="ARBA00008950"/>
    </source>
</evidence>
<dbReference type="PANTHER" id="PTHR11124">
    <property type="entry name" value="VACUOLAR SORTING PROTEIN VPS29"/>
    <property type="match status" value="1"/>
</dbReference>
<dbReference type="Pfam" id="PF12850">
    <property type="entry name" value="Metallophos_2"/>
    <property type="match status" value="1"/>
</dbReference>
<keyword evidence="2" id="KW-0479">Metal-binding</keyword>
<organism evidence="4 5">
    <name type="scientific">Clostridium omnivorum</name>
    <dbReference type="NCBI Taxonomy" id="1604902"/>
    <lineage>
        <taxon>Bacteria</taxon>
        <taxon>Bacillati</taxon>
        <taxon>Bacillota</taxon>
        <taxon>Clostridia</taxon>
        <taxon>Eubacteriales</taxon>
        <taxon>Clostridiaceae</taxon>
        <taxon>Clostridium</taxon>
    </lineage>
</organism>
<dbReference type="EC" id="3.1.4.-" evidence="2"/>
<dbReference type="EMBL" id="BRXR01000001">
    <property type="protein sequence ID" value="GLC31441.1"/>
    <property type="molecule type" value="Genomic_DNA"/>
</dbReference>
<comment type="similarity">
    <text evidence="1 2">Belongs to the metallophosphoesterase superfamily. YfcE family.</text>
</comment>
<evidence type="ECO:0000313" key="4">
    <source>
        <dbReference type="EMBL" id="GLC31441.1"/>
    </source>
</evidence>
<dbReference type="InterPro" id="IPR029052">
    <property type="entry name" value="Metallo-depent_PP-like"/>
</dbReference>